<keyword evidence="2" id="KW-0716">Sensory transduction</keyword>
<dbReference type="InterPro" id="IPR057352">
    <property type="entry name" value="TPR_TmcB/C"/>
</dbReference>
<dbReference type="Pfam" id="PF00989">
    <property type="entry name" value="PAS"/>
    <property type="match status" value="1"/>
</dbReference>
<feature type="region of interest" description="Disordered" evidence="7">
    <location>
        <begin position="1306"/>
        <end position="1345"/>
    </location>
</feature>
<evidence type="ECO:0000256" key="7">
    <source>
        <dbReference type="SAM" id="MobiDB-lite"/>
    </source>
</evidence>
<evidence type="ECO:0000313" key="10">
    <source>
        <dbReference type="Proteomes" id="UP000747110"/>
    </source>
</evidence>
<dbReference type="SMART" id="SM00091">
    <property type="entry name" value="PAS"/>
    <property type="match status" value="3"/>
</dbReference>
<dbReference type="FunFam" id="3.30.450.20:FF:000060">
    <property type="entry name" value="Sensor protein FixL"/>
    <property type="match status" value="1"/>
</dbReference>
<dbReference type="InterPro" id="IPR052994">
    <property type="entry name" value="Tiny_macrocysts_regulators"/>
</dbReference>
<dbReference type="Proteomes" id="UP000747110">
    <property type="component" value="Unassembled WGS sequence"/>
</dbReference>
<feature type="transmembrane region" description="Helical" evidence="8">
    <location>
        <begin position="252"/>
        <end position="274"/>
    </location>
</feature>
<protein>
    <submittedName>
        <fullName evidence="9">Uncharacterized protein</fullName>
    </submittedName>
</protein>
<feature type="compositionally biased region" description="Low complexity" evidence="7">
    <location>
        <begin position="1329"/>
        <end position="1342"/>
    </location>
</feature>
<keyword evidence="4" id="KW-0547">Nucleotide-binding</keyword>
<evidence type="ECO:0000256" key="6">
    <source>
        <dbReference type="ARBA" id="ARBA00022840"/>
    </source>
</evidence>
<accession>A0A8J4GLL8</accession>
<feature type="transmembrane region" description="Helical" evidence="8">
    <location>
        <begin position="102"/>
        <end position="125"/>
    </location>
</feature>
<feature type="region of interest" description="Disordered" evidence="7">
    <location>
        <begin position="1250"/>
        <end position="1275"/>
    </location>
</feature>
<keyword evidence="1" id="KW-0600">Photoreceptor protein</keyword>
<feature type="transmembrane region" description="Helical" evidence="8">
    <location>
        <begin position="12"/>
        <end position="32"/>
    </location>
</feature>
<dbReference type="PANTHER" id="PTHR31600:SF2">
    <property type="entry name" value="GAMETE ENRICHED GENE 10 PROTEIN-RELATED"/>
    <property type="match status" value="1"/>
</dbReference>
<reference evidence="9" key="1">
    <citation type="journal article" date="2021" name="Proc. Natl. Acad. Sci. U.S.A.">
        <title>Three genomes in the algal genus Volvox reveal the fate of a haploid sex-determining region after a transition to homothallism.</title>
        <authorList>
            <person name="Yamamoto K."/>
            <person name="Hamaji T."/>
            <person name="Kawai-Toyooka H."/>
            <person name="Matsuzaki R."/>
            <person name="Takahashi F."/>
            <person name="Nishimura Y."/>
            <person name="Kawachi M."/>
            <person name="Noguchi H."/>
            <person name="Minakuchi Y."/>
            <person name="Umen J.G."/>
            <person name="Toyoda A."/>
            <person name="Nozaki H."/>
        </authorList>
    </citation>
    <scope>NUCLEOTIDE SEQUENCE</scope>
    <source>
        <strain evidence="9">NIES-3786</strain>
    </source>
</reference>
<feature type="transmembrane region" description="Helical" evidence="8">
    <location>
        <begin position="1540"/>
        <end position="1561"/>
    </location>
</feature>
<dbReference type="NCBIfam" id="TIGR00229">
    <property type="entry name" value="sensory_box"/>
    <property type="match status" value="1"/>
</dbReference>
<dbReference type="GO" id="GO:0005524">
    <property type="term" value="F:ATP binding"/>
    <property type="evidence" value="ECO:0007669"/>
    <property type="project" value="UniProtKB-KW"/>
</dbReference>
<keyword evidence="5" id="KW-0418">Kinase</keyword>
<evidence type="ECO:0000313" key="9">
    <source>
        <dbReference type="EMBL" id="GIL88289.1"/>
    </source>
</evidence>
<feature type="transmembrane region" description="Helical" evidence="8">
    <location>
        <begin position="2152"/>
        <end position="2177"/>
    </location>
</feature>
<dbReference type="InterPro" id="IPR000014">
    <property type="entry name" value="PAS"/>
</dbReference>
<dbReference type="GO" id="GO:0006355">
    <property type="term" value="P:regulation of DNA-templated transcription"/>
    <property type="evidence" value="ECO:0007669"/>
    <property type="project" value="InterPro"/>
</dbReference>
<feature type="transmembrane region" description="Helical" evidence="8">
    <location>
        <begin position="1948"/>
        <end position="1968"/>
    </location>
</feature>
<keyword evidence="1" id="KW-0675">Receptor</keyword>
<gene>
    <name evidence="9" type="ORF">Vretifemale_16221</name>
</gene>
<keyword evidence="1" id="KW-0157">Chromophore</keyword>
<feature type="transmembrane region" description="Helical" evidence="8">
    <location>
        <begin position="223"/>
        <end position="240"/>
    </location>
</feature>
<feature type="transmembrane region" description="Helical" evidence="8">
    <location>
        <begin position="1744"/>
        <end position="1768"/>
    </location>
</feature>
<keyword evidence="3" id="KW-0808">Transferase</keyword>
<dbReference type="InterPro" id="IPR013767">
    <property type="entry name" value="PAS_fold"/>
</dbReference>
<evidence type="ECO:0000256" key="2">
    <source>
        <dbReference type="ARBA" id="ARBA00022606"/>
    </source>
</evidence>
<dbReference type="Pfam" id="PF25474">
    <property type="entry name" value="TPR_TmcB"/>
    <property type="match status" value="1"/>
</dbReference>
<keyword evidence="8" id="KW-0472">Membrane</keyword>
<dbReference type="InterPro" id="IPR035965">
    <property type="entry name" value="PAS-like_dom_sf"/>
</dbReference>
<sequence>MFTLVRQSAMSHWKYALLKIVLEFLMNFVVAFNPSFKVWHIDRNNPVWLIIRWTVWRSPIMRIYGYKTYIVIMYVMAAAVLISVVGLGWLTLAMRRQEQSKLLRTASLGLHVVYDIFFVMCYVSFFDYFTFSADCDFLGTKEHMYFEGVECLKMPHLLHLLVALSVGLLFLCVTALVVVASCDLDPVSRGVLASPAAYVRLKILIAKAVYIVFSNCLDSNFKVQSIGMVVSVALIVFWNLKSMPFYFNFTNIVWTGLWGGVMLPCVILTIIAFGKNNSDAFRHAMTQNVLYGMVPVIWGTMVLTGLHVWWAMRPANKFRNLELGVKLSKVYKFQSVYQVERLARIMRKFNADGLVEEQAAALGEVIIKAGLQTFPNAPHLLILYANFVLEVHKDGPAARTQLQLVGKQMPNIVERYQVFCTNEASKRLKDSQAEGMDLQAYIEFKRNIRAVLRVHKEVLLQQSELWQLCMRSTLKVAQLDAALEALDLASARADRVYKRVLERYPTNGKLLRCYGKFLEDVLHDHIAAARVYAGANRVGSSNALLSLDFGGALHNGVSKSKPEFLTSMSMMDDAVVVIDAEGTIMMVSQAVQKTFGYTKTDLEGANVSVLMPQPFSQRHAGYIERYASTGEAHVLDHVRDVVALHKERYVFPISLCVTKLSGVGTDSIFLGVIRPVPTSLLIVRAWITPNGVFLCADQQFSSAIGMLEEDMVGHTLASLVMDANAVVALLERCQAATAVELESGNITTELTFHHRFAEPVPFRVEVRMAGSDAQRILVLHCRRTDDMDGSILAVDTHMRIKFASCEVSLLLGYTMRKLTTMRLDQLLPPPYNALHGKWLRDPPHTSRPGSCRTGSVVHLVSEAGVQVPVRLNIHNLEIEANGSSGTIPLYIVKVKKVTPEEMFREKRLVLTTDFTGKILTVSPADSAVFEFRALSLLGTNLAESIDIFADWRQRSGETQMQMILLALLGKEQEMPGTSWRVRVHEPQGVVDPQRIHRISRSACLQVELEEEESIGEMDAETGVRVQVTLWRRDMLGGILELDEELTIRRASPLTGLITGFPTTAMLRKPLNSFLNIPHMSWERLVAASSHGHHKKSALKATNDRGSISPVMAFIGPHPDSGTMRLMVQGVETLLSGGRPKITLTLHPDTTFVGAHANIMRVLRLEESINGVASIANSSVHGDDDAISHVGRLASRANSAAASALRSRSALTAPQPRLGPSPSGLLLIGAGDVRRAERTVKAGSLRAEVAGNNCSSEDDAEDNDLNGAAGDDDDSSDALMAEATSVHRQATSKSEFVEQWVRSITHQSSLHQIMQQEPQRRSRKQRRSTKTATVASATAAATAPGGPLLREESSLLALPLASSAAADGAIEPWLRTTSRLGTDPKLRSIVEVDNCSSAGGNGIAAQQARWSPNIQQCQRRVASRMLSLKGGGPSEPGGGEYPLKPPDLVSHAAKDAATAENGTEEAADEAAKSDNGSSTLDMSSVDGGSQMACGVSSATDATSVSEVVIDARRAKLLKALNKLVLGPALIKHMDRLRLRSYSLIALMFFTHLIAYMIITSLIKKQYANVYAVHRQALVMDRSQLVVVRTVLGTYCERANVTEKVAGCIYTLNTSISRLVKNLLQMEGYHQGVYLGFDANKIAEPAKDVYAVWTTPAVDYQVFLDTASPQVVIERAGAWQLGNRFIAAAREAAYWMLLYKDNFKLHRVYAFILSNGLDSLFKVYATSLDYLVLAAWNSVRELRQDVLIFMIVEALVVQICCALYELYLVYRLEAARALGMLALVGLPGPVLRQLTAVEMKIVNDSDDETDEEGSLAGSENVRDGKGGGGGGSVKQSQQLAVAIASTAGAAASSAAATINRNGAEPAEAELEATGTASTAGIAASRYQCQQGIPAHTGPGKGHGLGGRTLRAMRFRMSRKSSAGDEGNRSSSSFHISGKTLLPSYVNLTKFTVPFLVWILAVIVVYVITLADLNRLQSPLASLNLASHIVYRYTRLRAIGAVFVTQDDTASKELWRPLLSSELDIFESEYNALMYGGIPSTMENSTFRREVPAATFQSNSFVNVFFRSKSCYRYNQSSCFVPGDQYYEITHNGLDAMVRRMVYEMRLLSLDDAADVTYNSSRYAFTSIVGANDLYEGLQQAAQLFVDFFITHYRLVITMHTILLAASVAFVLAYFVFLLLPHISRTTRNAARHSALLSLVPPEMDVRAHVRAIFKPRIARKKIYKSRVVDGVKRSS</sequence>
<evidence type="ECO:0000256" key="3">
    <source>
        <dbReference type="ARBA" id="ARBA00022679"/>
    </source>
</evidence>
<feature type="transmembrane region" description="Helical" evidence="8">
    <location>
        <begin position="157"/>
        <end position="179"/>
    </location>
</feature>
<keyword evidence="8" id="KW-0812">Transmembrane</keyword>
<keyword evidence="10" id="KW-1185">Reference proteome</keyword>
<keyword evidence="8" id="KW-1133">Transmembrane helix</keyword>
<dbReference type="SUPFAM" id="SSF55785">
    <property type="entry name" value="PYP-like sensor domain (PAS domain)"/>
    <property type="match status" value="1"/>
</dbReference>
<feature type="region of interest" description="Disordered" evidence="7">
    <location>
        <begin position="1803"/>
        <end position="1831"/>
    </location>
</feature>
<evidence type="ECO:0000256" key="4">
    <source>
        <dbReference type="ARBA" id="ARBA00022741"/>
    </source>
</evidence>
<dbReference type="CDD" id="cd00130">
    <property type="entry name" value="PAS"/>
    <property type="match status" value="1"/>
</dbReference>
<dbReference type="PANTHER" id="PTHR31600">
    <property type="entry name" value="TINY MACROCYSTS PROTEIN B-RELATED"/>
    <property type="match status" value="1"/>
</dbReference>
<feature type="transmembrane region" description="Helical" evidence="8">
    <location>
        <begin position="289"/>
        <end position="310"/>
    </location>
</feature>
<dbReference type="EMBL" id="BNCP01000043">
    <property type="protein sequence ID" value="GIL88289.1"/>
    <property type="molecule type" value="Genomic_DNA"/>
</dbReference>
<feature type="region of interest" description="Disordered" evidence="7">
    <location>
        <begin position="1426"/>
        <end position="1483"/>
    </location>
</feature>
<dbReference type="GO" id="GO:0016301">
    <property type="term" value="F:kinase activity"/>
    <property type="evidence" value="ECO:0007669"/>
    <property type="project" value="UniProtKB-KW"/>
</dbReference>
<feature type="compositionally biased region" description="Acidic residues" evidence="7">
    <location>
        <begin position="1255"/>
        <end position="1275"/>
    </location>
</feature>
<dbReference type="PROSITE" id="PS50112">
    <property type="entry name" value="PAS"/>
    <property type="match status" value="1"/>
</dbReference>
<dbReference type="OrthoDB" id="542352at2759"/>
<feature type="compositionally biased region" description="Polar residues" evidence="7">
    <location>
        <begin position="1306"/>
        <end position="1316"/>
    </location>
</feature>
<comment type="caution">
    <text evidence="9">The sequence shown here is derived from an EMBL/GenBank/DDBJ whole genome shotgun (WGS) entry which is preliminary data.</text>
</comment>
<evidence type="ECO:0000256" key="5">
    <source>
        <dbReference type="ARBA" id="ARBA00022777"/>
    </source>
</evidence>
<feature type="transmembrane region" description="Helical" evidence="8">
    <location>
        <begin position="69"/>
        <end position="90"/>
    </location>
</feature>
<dbReference type="Gene3D" id="3.30.450.20">
    <property type="entry name" value="PAS domain"/>
    <property type="match status" value="2"/>
</dbReference>
<dbReference type="GO" id="GO:0009881">
    <property type="term" value="F:photoreceptor activity"/>
    <property type="evidence" value="ECO:0007669"/>
    <property type="project" value="UniProtKB-KW"/>
</dbReference>
<evidence type="ECO:0000256" key="8">
    <source>
        <dbReference type="SAM" id="Phobius"/>
    </source>
</evidence>
<keyword evidence="6" id="KW-0067">ATP-binding</keyword>
<name>A0A8J4GLL8_9CHLO</name>
<feature type="compositionally biased region" description="Gly residues" evidence="7">
    <location>
        <begin position="1428"/>
        <end position="1439"/>
    </location>
</feature>
<proteinExistence type="predicted"/>
<evidence type="ECO:0000256" key="1">
    <source>
        <dbReference type="ARBA" id="ARBA00022543"/>
    </source>
</evidence>
<organism evidence="9 10">
    <name type="scientific">Volvox reticuliferus</name>
    <dbReference type="NCBI Taxonomy" id="1737510"/>
    <lineage>
        <taxon>Eukaryota</taxon>
        <taxon>Viridiplantae</taxon>
        <taxon>Chlorophyta</taxon>
        <taxon>core chlorophytes</taxon>
        <taxon>Chlorophyceae</taxon>
        <taxon>CS clade</taxon>
        <taxon>Chlamydomonadales</taxon>
        <taxon>Volvocaceae</taxon>
        <taxon>Volvox</taxon>
    </lineage>
</organism>